<evidence type="ECO:0000256" key="10">
    <source>
        <dbReference type="SAM" id="MobiDB-lite"/>
    </source>
</evidence>
<sequence>MTEANSNRSRSKHGRSHYGREEMRTVRSVKRRTGNKDSYKKFTPKDNNESIAPKSEDEEEEEDDEQEDLRPSSMAYDALLTLLDDESDDGQFQAEKEKALKKLEEEQEIEEEELHEEEEEEEEEEDEEINLEDFESDDESHDDPFDFHFNEEENIDSMIDEYESSGLKVKMDRKVNHNGYNILEYLPNTSRCLNEVKILDKLRIKKKLRDQFSSLDLRDELDKQLTLDIFNYKNINYQYYTREADYQSIYLLHALNHLLKTRDRIFDHNNKISADSNLEFKDQGYTRPKVLVLLPTRNFCYNLMNKLIKLADIKTVENKKRFNTQFYSDFKIETLNGNKPKDFNEFFRGNSSDFFTLGVKFTRKSMKIYSMLKQSDIIFASPLGLKMLLDKEKNDYLSSIEITILDKADGLLMQNWDHVKQIFTKSLIHTPKKFEELNCDFSRIRMWCINDQAKYVHQVLSFSKYTTPELNNIVKAPNLQGYALYKPIIDDTNNVMNQLNYQLFQSRIINKNIRLNHMFMRFPSSSPLESPKKRLNFFTKVILPNVLTKSPYTSGTLVYISSYLDYIQVKKHLSESRSEFLAVDEYTSLSASSKNRSLFEKGKYPIMLYTERMHFYKRYNLNGVKNVVFYNLPTDPDFYAQVIRQIVRNKLKDEELDLNLCSIKVMFDRFDILKLEKIVGLKRASLLVNAEQEVYEFK</sequence>
<evidence type="ECO:0000256" key="7">
    <source>
        <dbReference type="ARBA" id="ARBA00023242"/>
    </source>
</evidence>
<keyword evidence="14" id="KW-1185">Reference proteome</keyword>
<comment type="similarity">
    <text evidence="3 9">Belongs to the UTP25 family.</text>
</comment>
<evidence type="ECO:0000256" key="4">
    <source>
        <dbReference type="ARBA" id="ARBA00015422"/>
    </source>
</evidence>
<gene>
    <name evidence="13" type="primary">UTP25</name>
    <name evidence="13" type="ORF">ATY40_BA7502076</name>
</gene>
<comment type="subunit">
    <text evidence="9">Component of the ribosomal small subunit (SSU) processome composed of at least 40 protein subunits and snoRNA U3.</text>
</comment>
<dbReference type="InterPro" id="IPR027417">
    <property type="entry name" value="P-loop_NTPase"/>
</dbReference>
<keyword evidence="6 9" id="KW-0698">rRNA processing</keyword>
<dbReference type="GO" id="GO:0034511">
    <property type="term" value="F:U3 snoRNA binding"/>
    <property type="evidence" value="ECO:0007669"/>
    <property type="project" value="InterPro"/>
</dbReference>
<dbReference type="Gene3D" id="3.40.50.300">
    <property type="entry name" value="P-loop containing nucleotide triphosphate hydrolases"/>
    <property type="match status" value="1"/>
</dbReference>
<dbReference type="PANTHER" id="PTHR12933:SF0">
    <property type="entry name" value="U3 SMALL NUCLEOLAR RNA-ASSOCIATED PROTEIN 25 HOMOLOG"/>
    <property type="match status" value="1"/>
</dbReference>
<dbReference type="Pfam" id="PF06862">
    <property type="entry name" value="Utp25_C"/>
    <property type="match status" value="1"/>
</dbReference>
<evidence type="ECO:0000256" key="5">
    <source>
        <dbReference type="ARBA" id="ARBA00022517"/>
    </source>
</evidence>
<evidence type="ECO:0000259" key="12">
    <source>
        <dbReference type="Pfam" id="PF22916"/>
    </source>
</evidence>
<dbReference type="AlphaFoldDB" id="A0A1B2JEP8"/>
<dbReference type="PANTHER" id="PTHR12933">
    <property type="entry name" value="ORF PROTEIN-RELATED"/>
    <property type="match status" value="1"/>
</dbReference>
<feature type="domain" description="UTP25 C-terminal" evidence="11">
    <location>
        <begin position="511"/>
        <end position="697"/>
    </location>
</feature>
<organism evidence="13 14">
    <name type="scientific">Komagataella pastoris</name>
    <name type="common">Yeast</name>
    <name type="synonym">Pichia pastoris</name>
    <dbReference type="NCBI Taxonomy" id="4922"/>
    <lineage>
        <taxon>Eukaryota</taxon>
        <taxon>Fungi</taxon>
        <taxon>Dikarya</taxon>
        <taxon>Ascomycota</taxon>
        <taxon>Saccharomycotina</taxon>
        <taxon>Pichiomycetes</taxon>
        <taxon>Pichiales</taxon>
        <taxon>Pichiaceae</taxon>
        <taxon>Komagataella</taxon>
    </lineage>
</organism>
<dbReference type="GO" id="GO:0000462">
    <property type="term" value="P:maturation of SSU-rRNA from tricistronic rRNA transcript (SSU-rRNA, 5.8S rRNA, LSU-rRNA)"/>
    <property type="evidence" value="ECO:0007669"/>
    <property type="project" value="TreeGrafter"/>
</dbReference>
<comment type="function">
    <text evidence="1 9">DEAD-box RNA helicase-like protein required for pre-18S rRNA processing, specifically at sites A0, A1, and A2.</text>
</comment>
<comment type="subcellular location">
    <subcellularLocation>
        <location evidence="2 9">Nucleus</location>
        <location evidence="2 9">Nucleolus</location>
    </subcellularLocation>
</comment>
<protein>
    <recommendedName>
        <fullName evidence="4 9">U3 small nucleolar RNA-associated protein 25</fullName>
        <shortName evidence="9">U3 snoRNA-associated protein 25</shortName>
    </recommendedName>
</protein>
<dbReference type="GO" id="GO:0019843">
    <property type="term" value="F:rRNA binding"/>
    <property type="evidence" value="ECO:0007669"/>
    <property type="project" value="TreeGrafter"/>
</dbReference>
<feature type="compositionally biased region" description="Acidic residues" evidence="10">
    <location>
        <begin position="105"/>
        <end position="141"/>
    </location>
</feature>
<evidence type="ECO:0000256" key="1">
    <source>
        <dbReference type="ARBA" id="ARBA00002883"/>
    </source>
</evidence>
<evidence type="ECO:0000256" key="8">
    <source>
        <dbReference type="ARBA" id="ARBA00023274"/>
    </source>
</evidence>
<keyword evidence="7 9" id="KW-0539">Nucleus</keyword>
<feature type="region of interest" description="Disordered" evidence="10">
    <location>
        <begin position="1"/>
        <end position="143"/>
    </location>
</feature>
<proteinExistence type="inferred from homology"/>
<feature type="compositionally biased region" description="Basic and acidic residues" evidence="10">
    <location>
        <begin position="34"/>
        <end position="48"/>
    </location>
</feature>
<reference evidence="13 14" key="1">
    <citation type="submission" date="2016-02" db="EMBL/GenBank/DDBJ databases">
        <title>Comparative genomic and transcriptomic foundation for Pichia pastoris.</title>
        <authorList>
            <person name="Love K.R."/>
            <person name="Shah K.A."/>
            <person name="Whittaker C.A."/>
            <person name="Wu J."/>
            <person name="Bartlett M.C."/>
            <person name="Ma D."/>
            <person name="Leeson R.L."/>
            <person name="Priest M."/>
            <person name="Young S.K."/>
            <person name="Love J.C."/>
        </authorList>
    </citation>
    <scope>NUCLEOTIDE SEQUENCE [LARGE SCALE GENOMIC DNA]</scope>
    <source>
        <strain evidence="13 14">ATCC 28485</strain>
    </source>
</reference>
<evidence type="ECO:0000256" key="2">
    <source>
        <dbReference type="ARBA" id="ARBA00004604"/>
    </source>
</evidence>
<dbReference type="SUPFAM" id="SSF52540">
    <property type="entry name" value="P-loop containing nucleoside triphosphate hydrolases"/>
    <property type="match status" value="2"/>
</dbReference>
<accession>A0A1B2JEP8</accession>
<feature type="compositionally biased region" description="Basic and acidic residues" evidence="10">
    <location>
        <begin position="94"/>
        <end position="104"/>
    </location>
</feature>
<evidence type="ECO:0000256" key="3">
    <source>
        <dbReference type="ARBA" id="ARBA00009223"/>
    </source>
</evidence>
<name>A0A1B2JEP8_PICPA</name>
<dbReference type="Proteomes" id="UP000094565">
    <property type="component" value="Chromosome 2"/>
</dbReference>
<feature type="domain" description="UTP25 NTP hydrolase-like" evidence="12">
    <location>
        <begin position="240"/>
        <end position="481"/>
    </location>
</feature>
<feature type="compositionally biased region" description="Acidic residues" evidence="10">
    <location>
        <begin position="56"/>
        <end position="67"/>
    </location>
</feature>
<dbReference type="InterPro" id="IPR010678">
    <property type="entry name" value="UTP25"/>
</dbReference>
<evidence type="ECO:0000313" key="13">
    <source>
        <dbReference type="EMBL" id="ANZ76268.1"/>
    </source>
</evidence>
<evidence type="ECO:0000256" key="6">
    <source>
        <dbReference type="ARBA" id="ARBA00022552"/>
    </source>
</evidence>
<evidence type="ECO:0000313" key="14">
    <source>
        <dbReference type="Proteomes" id="UP000094565"/>
    </source>
</evidence>
<dbReference type="EMBL" id="CP014585">
    <property type="protein sequence ID" value="ANZ76268.1"/>
    <property type="molecule type" value="Genomic_DNA"/>
</dbReference>
<evidence type="ECO:0000259" key="11">
    <source>
        <dbReference type="Pfam" id="PF06862"/>
    </source>
</evidence>
<dbReference type="InterPro" id="IPR053939">
    <property type="entry name" value="UTP25_C"/>
</dbReference>
<keyword evidence="5 9" id="KW-0690">Ribosome biogenesis</keyword>
<dbReference type="InterPro" id="IPR053940">
    <property type="entry name" value="UTP25_NTPase-like"/>
</dbReference>
<dbReference type="GO" id="GO:0032040">
    <property type="term" value="C:small-subunit processome"/>
    <property type="evidence" value="ECO:0007669"/>
    <property type="project" value="TreeGrafter"/>
</dbReference>
<dbReference type="Pfam" id="PF22916">
    <property type="entry name" value="UTP25_NTPase-like"/>
    <property type="match status" value="1"/>
</dbReference>
<evidence type="ECO:0000256" key="9">
    <source>
        <dbReference type="RuleBase" id="RU365070"/>
    </source>
</evidence>
<keyword evidence="8 9" id="KW-0687">Ribonucleoprotein</keyword>
<dbReference type="OrthoDB" id="10264378at2759"/>